<protein>
    <recommendedName>
        <fullName evidence="3">ATPase AAA-type core domain-containing protein</fullName>
    </recommendedName>
</protein>
<accession>A0A8J5G510</accession>
<dbReference type="PANTHER" id="PTHR23070">
    <property type="entry name" value="BCS1 AAA-TYPE ATPASE"/>
    <property type="match status" value="1"/>
</dbReference>
<evidence type="ECO:0000313" key="2">
    <source>
        <dbReference type="Proteomes" id="UP000734854"/>
    </source>
</evidence>
<sequence>MRLLYLSLSGAQFRGWALVACVGEQLMIFTTNHPEQLDEVLLRVGWMDRKIHLSYCRPIAIRILEELPRSNRGTSVDTAVLLAELEITFVDVTKVFTRYDAKGEHMMPR</sequence>
<dbReference type="Proteomes" id="UP000734854">
    <property type="component" value="Unassembled WGS sequence"/>
</dbReference>
<organism evidence="1 2">
    <name type="scientific">Zingiber officinale</name>
    <name type="common">Ginger</name>
    <name type="synonym">Amomum zingiber</name>
    <dbReference type="NCBI Taxonomy" id="94328"/>
    <lineage>
        <taxon>Eukaryota</taxon>
        <taxon>Viridiplantae</taxon>
        <taxon>Streptophyta</taxon>
        <taxon>Embryophyta</taxon>
        <taxon>Tracheophyta</taxon>
        <taxon>Spermatophyta</taxon>
        <taxon>Magnoliopsida</taxon>
        <taxon>Liliopsida</taxon>
        <taxon>Zingiberales</taxon>
        <taxon>Zingiberaceae</taxon>
        <taxon>Zingiber</taxon>
    </lineage>
</organism>
<dbReference type="InterPro" id="IPR050747">
    <property type="entry name" value="Mitochondrial_chaperone_BCS1"/>
</dbReference>
<proteinExistence type="predicted"/>
<dbReference type="InterPro" id="IPR027417">
    <property type="entry name" value="P-loop_NTPase"/>
</dbReference>
<evidence type="ECO:0008006" key="3">
    <source>
        <dbReference type="Google" id="ProtNLM"/>
    </source>
</evidence>
<name>A0A8J5G510_ZINOF</name>
<evidence type="ECO:0000313" key="1">
    <source>
        <dbReference type="EMBL" id="KAG6501153.1"/>
    </source>
</evidence>
<gene>
    <name evidence="1" type="ORF">ZIOFF_041023</name>
</gene>
<keyword evidence="2" id="KW-1185">Reference proteome</keyword>
<reference evidence="1 2" key="1">
    <citation type="submission" date="2020-08" db="EMBL/GenBank/DDBJ databases">
        <title>Plant Genome Project.</title>
        <authorList>
            <person name="Zhang R.-G."/>
        </authorList>
    </citation>
    <scope>NUCLEOTIDE SEQUENCE [LARGE SCALE GENOMIC DNA]</scope>
    <source>
        <tissue evidence="1">Rhizome</tissue>
    </source>
</reference>
<dbReference type="SUPFAM" id="SSF52540">
    <property type="entry name" value="P-loop containing nucleoside triphosphate hydrolases"/>
    <property type="match status" value="1"/>
</dbReference>
<dbReference type="EMBL" id="JACMSC010000011">
    <property type="protein sequence ID" value="KAG6501153.1"/>
    <property type="molecule type" value="Genomic_DNA"/>
</dbReference>
<dbReference type="AlphaFoldDB" id="A0A8J5G510"/>
<comment type="caution">
    <text evidence="1">The sequence shown here is derived from an EMBL/GenBank/DDBJ whole genome shotgun (WGS) entry which is preliminary data.</text>
</comment>